<dbReference type="SUPFAM" id="SSF52540">
    <property type="entry name" value="P-loop containing nucleoside triphosphate hydrolases"/>
    <property type="match status" value="1"/>
</dbReference>
<dbReference type="SUPFAM" id="SSF48452">
    <property type="entry name" value="TPR-like"/>
    <property type="match status" value="1"/>
</dbReference>
<dbReference type="InterPro" id="IPR051943">
    <property type="entry name" value="TRAFAC_Dynamin-like_GTPase"/>
</dbReference>
<proteinExistence type="predicted"/>
<sequence length="916" mass="106680">MSQDLKLIYKKYYETFMIDNTQQPIDVLGEAFASTPETDVETLSPIRFAQGELYHESKDFEAAIFKWEKVQGELQEWAKKNIADIHVELDSLQDAERIYKSISSDNETLTAEVSIQLFLLYVSQGQMDLADKVMKEVVSVSPHYSNVTTLARDFYEEREDIESAVDLAISEGLRTESIEWFHTMQTYVHKGWTASHTPHYFYESLLVLSTIDQAFFEELVCTLWNNHNDNENHLAWITMFNTLFLQVEIQSTHQWNDVSRLYEDTYTRLMGGDYYVQDLCEMIPTFLTSWLRIQTKEQALFVSAAIIAWNEAFPENVQPSAVEHAEKLMYSAKEDPRGLTHALDLFEDITKWAYKYKLPLGHKWDVWANKFNNLHVSNFLIAGTNGNGKSTFINSILEEDVLDNDTASVVIFNDAHERTITEVTRTETRPLATMNDFYTSLATQRDERVEDMYIEFNTPCDFLQDEAVTFIDTPGFSEDTFSHHTAFTYAPLVDGILFVLDAQVPFTKMECDIAKELNKNTPVHFILNKLDTLATEREMRDVIKDTTTRIYEYFPDAHVFSYSATHSDAQQLKELAQFIRSIRVESNLHLERTDKFLAFIHSMMKNVMETRVQIETDLVHSIEWNEDMAEKLRGFTARLQDTEQEKMSTIMNSYKAIKEDMEFELSVIIPQLLQSCAMSIKEDSDFGTIHIELNKEMNGRIHEYLQETTLPKFQKSLLNWIEEAQDEFGQAASYLYEMGDTFNELYEEERMNLHCDFQILEDWQRDVHRMTSRVQIMNQNILLRSNPSQLFLKGVGKILGTLSPNKTIMYNKYKQYVENEEYKDVTTAIISDFFTQFELFEKALDRDIALFFKQPFAFLQELIEEAETNVATGNNIVQTMQETLEAYSNPLHLFKLKVRQYELMNSASQRTSVKIN</sequence>
<evidence type="ECO:0000259" key="1">
    <source>
        <dbReference type="Pfam" id="PF00350"/>
    </source>
</evidence>
<dbReference type="RefSeq" id="WP_188388104.1">
    <property type="nucleotide sequence ID" value="NZ_BMFK01000001.1"/>
</dbReference>
<dbReference type="InterPro" id="IPR011990">
    <property type="entry name" value="TPR-like_helical_dom_sf"/>
</dbReference>
<dbReference type="Gene3D" id="3.40.50.300">
    <property type="entry name" value="P-loop containing nucleotide triphosphate hydrolases"/>
    <property type="match status" value="1"/>
</dbReference>
<name>A0A917ENY6_9BACI</name>
<gene>
    <name evidence="2" type="ORF">GCM10007140_18780</name>
</gene>
<evidence type="ECO:0000313" key="2">
    <source>
        <dbReference type="EMBL" id="GGE68956.1"/>
    </source>
</evidence>
<dbReference type="InterPro" id="IPR027417">
    <property type="entry name" value="P-loop_NTPase"/>
</dbReference>
<dbReference type="Gene3D" id="1.25.40.10">
    <property type="entry name" value="Tetratricopeptide repeat domain"/>
    <property type="match status" value="1"/>
</dbReference>
<reference evidence="2" key="1">
    <citation type="journal article" date="2014" name="Int. J. Syst. Evol. Microbiol.">
        <title>Complete genome sequence of Corynebacterium casei LMG S-19264T (=DSM 44701T), isolated from a smear-ripened cheese.</title>
        <authorList>
            <consortium name="US DOE Joint Genome Institute (JGI-PGF)"/>
            <person name="Walter F."/>
            <person name="Albersmeier A."/>
            <person name="Kalinowski J."/>
            <person name="Ruckert C."/>
        </authorList>
    </citation>
    <scope>NUCLEOTIDE SEQUENCE</scope>
    <source>
        <strain evidence="2">CGMCC 1.12698</strain>
    </source>
</reference>
<protein>
    <submittedName>
        <fullName evidence="2">GTP-binding protein</fullName>
    </submittedName>
</protein>
<organism evidence="2 3">
    <name type="scientific">Priestia taiwanensis</name>
    <dbReference type="NCBI Taxonomy" id="1347902"/>
    <lineage>
        <taxon>Bacteria</taxon>
        <taxon>Bacillati</taxon>
        <taxon>Bacillota</taxon>
        <taxon>Bacilli</taxon>
        <taxon>Bacillales</taxon>
        <taxon>Bacillaceae</taxon>
        <taxon>Priestia</taxon>
    </lineage>
</organism>
<dbReference type="Proteomes" id="UP000605259">
    <property type="component" value="Unassembled WGS sequence"/>
</dbReference>
<comment type="caution">
    <text evidence="2">The sequence shown here is derived from an EMBL/GenBank/DDBJ whole genome shotgun (WGS) entry which is preliminary data.</text>
</comment>
<dbReference type="InterPro" id="IPR045063">
    <property type="entry name" value="Dynamin_N"/>
</dbReference>
<dbReference type="PANTHER" id="PTHR43681">
    <property type="entry name" value="TRANSMEMBRANE GTPASE FZO"/>
    <property type="match status" value="1"/>
</dbReference>
<evidence type="ECO:0000313" key="3">
    <source>
        <dbReference type="Proteomes" id="UP000605259"/>
    </source>
</evidence>
<feature type="domain" description="Dynamin N-terminal" evidence="1">
    <location>
        <begin position="382"/>
        <end position="527"/>
    </location>
</feature>
<reference evidence="2" key="2">
    <citation type="submission" date="2020-09" db="EMBL/GenBank/DDBJ databases">
        <authorList>
            <person name="Sun Q."/>
            <person name="Zhou Y."/>
        </authorList>
    </citation>
    <scope>NUCLEOTIDE SEQUENCE</scope>
    <source>
        <strain evidence="2">CGMCC 1.12698</strain>
    </source>
</reference>
<dbReference type="AlphaFoldDB" id="A0A917ENY6"/>
<dbReference type="EMBL" id="BMFK01000001">
    <property type="protein sequence ID" value="GGE68956.1"/>
    <property type="molecule type" value="Genomic_DNA"/>
</dbReference>
<accession>A0A917ENY6</accession>
<dbReference type="Pfam" id="PF00350">
    <property type="entry name" value="Dynamin_N"/>
    <property type="match status" value="1"/>
</dbReference>
<keyword evidence="3" id="KW-1185">Reference proteome</keyword>
<dbReference type="PANTHER" id="PTHR43681:SF1">
    <property type="entry name" value="SARCALUMENIN"/>
    <property type="match status" value="1"/>
</dbReference>